<dbReference type="EMBL" id="CP027792">
    <property type="protein sequence ID" value="AVP58718.1"/>
    <property type="molecule type" value="Genomic_DNA"/>
</dbReference>
<evidence type="ECO:0000256" key="1">
    <source>
        <dbReference type="ARBA" id="ARBA00004141"/>
    </source>
</evidence>
<keyword evidence="4 7" id="KW-1133">Transmembrane helix</keyword>
<evidence type="ECO:0000256" key="3">
    <source>
        <dbReference type="ARBA" id="ARBA00022692"/>
    </source>
</evidence>
<evidence type="ECO:0000256" key="2">
    <source>
        <dbReference type="ARBA" id="ARBA00022448"/>
    </source>
</evidence>
<evidence type="ECO:0000259" key="8">
    <source>
        <dbReference type="Pfam" id="PF01794"/>
    </source>
</evidence>
<keyword evidence="3 7" id="KW-0812">Transmembrane</keyword>
<comment type="cofactor">
    <cofactor evidence="7">
        <name>FMN</name>
        <dbReference type="ChEBI" id="CHEBI:58210"/>
    </cofactor>
    <text evidence="7">Binds 1 FMN per subunit.</text>
</comment>
<evidence type="ECO:0000313" key="10">
    <source>
        <dbReference type="Proteomes" id="UP000241829"/>
    </source>
</evidence>
<keyword evidence="7" id="KW-0349">Heme</keyword>
<dbReference type="InterPro" id="IPR022837">
    <property type="entry name" value="MsrQ-like"/>
</dbReference>
<dbReference type="OrthoDB" id="9788328at2"/>
<feature type="transmembrane region" description="Helical" evidence="7">
    <location>
        <begin position="160"/>
        <end position="177"/>
    </location>
</feature>
<dbReference type="GO" id="GO:0016679">
    <property type="term" value="F:oxidoreductase activity, acting on diphenols and related substances as donors"/>
    <property type="evidence" value="ECO:0007669"/>
    <property type="project" value="TreeGrafter"/>
</dbReference>
<comment type="subcellular location">
    <subcellularLocation>
        <location evidence="7">Cell membrane</location>
        <topology evidence="7">Multi-pass membrane protein</topology>
    </subcellularLocation>
    <subcellularLocation>
        <location evidence="1">Membrane</location>
        <topology evidence="1">Multi-pass membrane protein</topology>
    </subcellularLocation>
</comment>
<evidence type="ECO:0000256" key="5">
    <source>
        <dbReference type="ARBA" id="ARBA00023004"/>
    </source>
</evidence>
<keyword evidence="2 7" id="KW-0813">Transport</keyword>
<dbReference type="GO" id="GO:0030091">
    <property type="term" value="P:protein repair"/>
    <property type="evidence" value="ECO:0007669"/>
    <property type="project" value="UniProtKB-UniRule"/>
</dbReference>
<feature type="transmembrane region" description="Helical" evidence="7">
    <location>
        <begin position="60"/>
        <end position="78"/>
    </location>
</feature>
<dbReference type="AlphaFoldDB" id="A0A2P1NNS9"/>
<dbReference type="KEGG" id="melm:C7H73_14275"/>
<proteinExistence type="inferred from homology"/>
<sequence>MAAVQGGRAAARGQWLLARWARPLLFTLCLAPLAWLVWGAAADRLGANPAEALIRALGDWTLRLLCLTLVVTPLRLALKVPALARFRRMLGLFTFFYALLHLLSYAWFDMGLEPGEIARDIAKRPFILVGMAAFALLTLLAATSFNRAMRWLGGRRWQQLHRGVYLIAVLAVLHFWWMRAGKNDFAEVLVYGALLAALLAARPLLRRRAGLQKG</sequence>
<feature type="transmembrane region" description="Helical" evidence="7">
    <location>
        <begin position="128"/>
        <end position="148"/>
    </location>
</feature>
<dbReference type="PANTHER" id="PTHR36964:SF1">
    <property type="entry name" value="PROTEIN-METHIONINE-SULFOXIDE REDUCTASE HEME-BINDING SUBUNIT MSRQ"/>
    <property type="match status" value="1"/>
</dbReference>
<comment type="cofactor">
    <cofactor evidence="7">
        <name>heme b</name>
        <dbReference type="ChEBI" id="CHEBI:60344"/>
    </cofactor>
    <text evidence="7">Binds 1 heme b (iron(II)-protoporphyrin IX) group per subunit.</text>
</comment>
<evidence type="ECO:0000256" key="7">
    <source>
        <dbReference type="HAMAP-Rule" id="MF_01207"/>
    </source>
</evidence>
<dbReference type="RefSeq" id="WP_106847266.1">
    <property type="nucleotide sequence ID" value="NZ_CP027792.1"/>
</dbReference>
<feature type="transmembrane region" description="Helical" evidence="7">
    <location>
        <begin position="90"/>
        <end position="108"/>
    </location>
</feature>
<evidence type="ECO:0000313" key="9">
    <source>
        <dbReference type="EMBL" id="AVP58718.1"/>
    </source>
</evidence>
<dbReference type="InterPro" id="IPR013130">
    <property type="entry name" value="Fe3_Rdtase_TM_dom"/>
</dbReference>
<keyword evidence="7" id="KW-1003">Cell membrane</keyword>
<keyword evidence="5 7" id="KW-0408">Iron</keyword>
<dbReference type="HAMAP" id="MF_01207">
    <property type="entry name" value="MsrQ"/>
    <property type="match status" value="1"/>
</dbReference>
<comment type="similarity">
    <text evidence="7">Belongs to the MsrQ family.</text>
</comment>
<keyword evidence="7" id="KW-0479">Metal-binding</keyword>
<evidence type="ECO:0000256" key="4">
    <source>
        <dbReference type="ARBA" id="ARBA00022989"/>
    </source>
</evidence>
<reference evidence="10" key="1">
    <citation type="submission" date="2018-03" db="EMBL/GenBank/DDBJ databases">
        <title>Genome sequencing of Melaminivora sp. strain SC2-7.</title>
        <authorList>
            <person name="Kim S.-J."/>
            <person name="Heo J."/>
            <person name="Ahn J.-H."/>
            <person name="Kwon S.-W."/>
        </authorList>
    </citation>
    <scope>NUCLEOTIDE SEQUENCE [LARGE SCALE GENOMIC DNA]</scope>
    <source>
        <strain evidence="10">SC2-7</strain>
    </source>
</reference>
<gene>
    <name evidence="7" type="primary">msrQ</name>
    <name evidence="9" type="ORF">C7H73_14275</name>
</gene>
<comment type="subunit">
    <text evidence="7">Heterodimer of a catalytic subunit (MsrP) and a heme-binding subunit (MsrQ).</text>
</comment>
<dbReference type="GO" id="GO:0046872">
    <property type="term" value="F:metal ion binding"/>
    <property type="evidence" value="ECO:0007669"/>
    <property type="project" value="UniProtKB-KW"/>
</dbReference>
<feature type="transmembrane region" description="Helical" evidence="7">
    <location>
        <begin position="20"/>
        <end position="40"/>
    </location>
</feature>
<feature type="domain" description="Ferric oxidoreductase" evidence="8">
    <location>
        <begin position="58"/>
        <end position="172"/>
    </location>
</feature>
<dbReference type="Pfam" id="PF01794">
    <property type="entry name" value="Ferric_reduct"/>
    <property type="match status" value="1"/>
</dbReference>
<dbReference type="GO" id="GO:0009055">
    <property type="term" value="F:electron transfer activity"/>
    <property type="evidence" value="ECO:0007669"/>
    <property type="project" value="UniProtKB-UniRule"/>
</dbReference>
<keyword evidence="7" id="KW-0249">Electron transport</keyword>
<keyword evidence="6 7" id="KW-0472">Membrane</keyword>
<dbReference type="PANTHER" id="PTHR36964">
    <property type="entry name" value="PROTEIN-METHIONINE-SULFOXIDE REDUCTASE HEME-BINDING SUBUNIT MSRQ"/>
    <property type="match status" value="1"/>
</dbReference>
<dbReference type="GO" id="GO:0005886">
    <property type="term" value="C:plasma membrane"/>
    <property type="evidence" value="ECO:0007669"/>
    <property type="project" value="UniProtKB-SubCell"/>
</dbReference>
<dbReference type="GO" id="GO:0020037">
    <property type="term" value="F:heme binding"/>
    <property type="evidence" value="ECO:0007669"/>
    <property type="project" value="UniProtKB-UniRule"/>
</dbReference>
<organism evidence="9 10">
    <name type="scientific">Pulveribacter suum</name>
    <dbReference type="NCBI Taxonomy" id="2116657"/>
    <lineage>
        <taxon>Bacteria</taxon>
        <taxon>Pseudomonadati</taxon>
        <taxon>Pseudomonadota</taxon>
        <taxon>Betaproteobacteria</taxon>
        <taxon>Burkholderiales</taxon>
        <taxon>Comamonadaceae</taxon>
        <taxon>Pulveribacter</taxon>
    </lineage>
</organism>
<keyword evidence="7" id="KW-0285">Flavoprotein</keyword>
<keyword evidence="10" id="KW-1185">Reference proteome</keyword>
<name>A0A2P1NNS9_9BURK</name>
<dbReference type="Proteomes" id="UP000241829">
    <property type="component" value="Chromosome"/>
</dbReference>
<comment type="function">
    <text evidence="7">Part of the MsrPQ system that repairs oxidized periplasmic proteins containing methionine sulfoxide residues (Met-O), using respiratory chain electrons. Thus protects these proteins from oxidative-stress damage caused by reactive species of oxygen and chlorine generated by the host defense mechanisms. MsrPQ is essential for the maintenance of envelope integrity under bleach stress, rescuing a wide series of structurally unrelated periplasmic proteins from methionine oxidation. MsrQ provides electrons for reduction to the reductase catalytic subunit MsrP, using the quinone pool of the respiratory chain.</text>
</comment>
<dbReference type="GO" id="GO:0010181">
    <property type="term" value="F:FMN binding"/>
    <property type="evidence" value="ECO:0007669"/>
    <property type="project" value="UniProtKB-UniRule"/>
</dbReference>
<protein>
    <recommendedName>
        <fullName evidence="7">Protein-methionine-sulfoxide reductase heme-binding subunit MsrQ</fullName>
    </recommendedName>
    <alternativeName>
        <fullName evidence="7">Flavocytochrome MsrQ</fullName>
    </alternativeName>
</protein>
<feature type="transmembrane region" description="Helical" evidence="7">
    <location>
        <begin position="189"/>
        <end position="205"/>
    </location>
</feature>
<evidence type="ECO:0000256" key="6">
    <source>
        <dbReference type="ARBA" id="ARBA00023136"/>
    </source>
</evidence>
<keyword evidence="7" id="KW-0288">FMN</keyword>
<accession>A0A2P1NNS9</accession>